<dbReference type="AlphaFoldDB" id="A0A1I8B183"/>
<dbReference type="WBParaSite" id="MhA1_Contig1213.frz3.fgene1">
    <property type="protein sequence ID" value="MhA1_Contig1213.frz3.fgene1"/>
    <property type="gene ID" value="MhA1_Contig1213.frz3.fgene1"/>
</dbReference>
<evidence type="ECO:0000313" key="2">
    <source>
        <dbReference type="Proteomes" id="UP000095281"/>
    </source>
</evidence>
<proteinExistence type="predicted"/>
<organism evidence="2 3">
    <name type="scientific">Meloidogyne hapla</name>
    <name type="common">Root-knot nematode worm</name>
    <dbReference type="NCBI Taxonomy" id="6305"/>
    <lineage>
        <taxon>Eukaryota</taxon>
        <taxon>Metazoa</taxon>
        <taxon>Ecdysozoa</taxon>
        <taxon>Nematoda</taxon>
        <taxon>Chromadorea</taxon>
        <taxon>Rhabditida</taxon>
        <taxon>Tylenchina</taxon>
        <taxon>Tylenchomorpha</taxon>
        <taxon>Tylenchoidea</taxon>
        <taxon>Meloidogynidae</taxon>
        <taxon>Meloidogyninae</taxon>
        <taxon>Meloidogyne</taxon>
    </lineage>
</organism>
<protein>
    <submittedName>
        <fullName evidence="3">Cytochrom_C_asm domain-containing protein</fullName>
    </submittedName>
</protein>
<dbReference type="Proteomes" id="UP000095281">
    <property type="component" value="Unplaced"/>
</dbReference>
<reference evidence="3" key="1">
    <citation type="submission" date="2016-11" db="UniProtKB">
        <authorList>
            <consortium name="WormBaseParasite"/>
        </authorList>
    </citation>
    <scope>IDENTIFICATION</scope>
</reference>
<feature type="compositionally biased region" description="Polar residues" evidence="1">
    <location>
        <begin position="53"/>
        <end position="63"/>
    </location>
</feature>
<evidence type="ECO:0000256" key="1">
    <source>
        <dbReference type="SAM" id="MobiDB-lite"/>
    </source>
</evidence>
<dbReference type="PANTHER" id="PTHR21523:SF38">
    <property type="entry name" value="MLT-TEN (MLT-10) RELATED"/>
    <property type="match status" value="1"/>
</dbReference>
<evidence type="ECO:0000313" key="3">
    <source>
        <dbReference type="WBParaSite" id="MhA1_Contig1213.frz3.fgene1"/>
    </source>
</evidence>
<dbReference type="PANTHER" id="PTHR21523">
    <property type="match status" value="1"/>
</dbReference>
<keyword evidence="2" id="KW-1185">Reference proteome</keyword>
<sequence length="194" mass="21075">MFSGKSESNPISINASQVEQEIIKFAKLESSIAQEDNNHKIFRRQSLIIGGVEQNSSDTNDNGVSPEEEKPGEKFPRTVLFTSAAFVSRVDGVILEGVYLSPVAFATEILSPEFFTIHVLSPQAFIASILSPMAMVARILGPWAFRAEVLSPHILGGSHHALKEEEHEELGGAVRFIGAGQNDLNNEINEGTEG</sequence>
<accession>A0A1I8B183</accession>
<feature type="region of interest" description="Disordered" evidence="1">
    <location>
        <begin position="53"/>
        <end position="72"/>
    </location>
</feature>
<name>A0A1I8B183_MELHA</name>